<evidence type="ECO:0000256" key="5">
    <source>
        <dbReference type="RuleBase" id="RU004404"/>
    </source>
</evidence>
<evidence type="ECO:0000256" key="6">
    <source>
        <dbReference type="SAM" id="MobiDB-lite"/>
    </source>
</evidence>
<keyword evidence="7" id="KW-0472">Membrane</keyword>
<dbReference type="InterPro" id="IPR036365">
    <property type="entry name" value="PGBD-like_sf"/>
</dbReference>
<name>A0ABS1HBL1_9BACL</name>
<accession>A0ABS1HBL1</accession>
<dbReference type="InterPro" id="IPR004447">
    <property type="entry name" value="Peptidase_S41A"/>
</dbReference>
<dbReference type="Pfam" id="PF03572">
    <property type="entry name" value="Peptidase_S41"/>
    <property type="match status" value="1"/>
</dbReference>
<dbReference type="Gene3D" id="2.30.42.10">
    <property type="match status" value="1"/>
</dbReference>
<evidence type="ECO:0000256" key="7">
    <source>
        <dbReference type="SAM" id="Phobius"/>
    </source>
</evidence>
<dbReference type="NCBIfam" id="TIGR00225">
    <property type="entry name" value="prc"/>
    <property type="match status" value="1"/>
</dbReference>
<dbReference type="Pfam" id="PF13180">
    <property type="entry name" value="PDZ_2"/>
    <property type="match status" value="1"/>
</dbReference>
<dbReference type="PANTHER" id="PTHR32060:SF30">
    <property type="entry name" value="CARBOXY-TERMINAL PROCESSING PROTEASE CTPA"/>
    <property type="match status" value="1"/>
</dbReference>
<dbReference type="InterPro" id="IPR002477">
    <property type="entry name" value="Peptidoglycan-bd-like"/>
</dbReference>
<dbReference type="Gene3D" id="3.30.750.44">
    <property type="match status" value="1"/>
</dbReference>
<dbReference type="EMBL" id="JAEOAH010000042">
    <property type="protein sequence ID" value="MBK3496837.1"/>
    <property type="molecule type" value="Genomic_DNA"/>
</dbReference>
<evidence type="ECO:0000256" key="2">
    <source>
        <dbReference type="ARBA" id="ARBA00022670"/>
    </source>
</evidence>
<dbReference type="PROSITE" id="PS50106">
    <property type="entry name" value="PDZ"/>
    <property type="match status" value="1"/>
</dbReference>
<dbReference type="PANTHER" id="PTHR32060">
    <property type="entry name" value="TAIL-SPECIFIC PROTEASE"/>
    <property type="match status" value="1"/>
</dbReference>
<keyword evidence="4 5" id="KW-0720">Serine protease</keyword>
<dbReference type="CDD" id="cd06782">
    <property type="entry name" value="cpPDZ_CPP-like"/>
    <property type="match status" value="1"/>
</dbReference>
<evidence type="ECO:0000256" key="1">
    <source>
        <dbReference type="ARBA" id="ARBA00009179"/>
    </source>
</evidence>
<evidence type="ECO:0000256" key="4">
    <source>
        <dbReference type="ARBA" id="ARBA00022825"/>
    </source>
</evidence>
<feature type="transmembrane region" description="Helical" evidence="7">
    <location>
        <begin position="37"/>
        <end position="60"/>
    </location>
</feature>
<dbReference type="Gene3D" id="1.10.101.10">
    <property type="entry name" value="PGBD-like superfamily/PGBD"/>
    <property type="match status" value="1"/>
</dbReference>
<evidence type="ECO:0000256" key="3">
    <source>
        <dbReference type="ARBA" id="ARBA00022801"/>
    </source>
</evidence>
<dbReference type="SMART" id="SM00245">
    <property type="entry name" value="TSPc"/>
    <property type="match status" value="1"/>
</dbReference>
<keyword evidence="2 5" id="KW-0645">Protease</keyword>
<dbReference type="InterPro" id="IPR055210">
    <property type="entry name" value="CtpA/B_N"/>
</dbReference>
<sequence>MDEQNKMEPEKNDQPTDDQQKQEDIKPAGKYIRIKPFGLIMMVIVLILCTSGLTIFALTFGEKKVVEVRTPTHTEFQKLFNAFDELKANYYKDIDTDEAVNGAIKGMIEALGDPYSDYMNVEEASKFNESISSSFQGIGAEIQEQSGNIVVVSPIKNSPAEKAGILPNDMIATVDGKSIAGMSSSEAIKLIRGEKGTSVTLEIVRGDSDKKIKVKIVRDDIPVETVYSAMLSGKVAHISITSFSKNTYEELLTALDEMEGKGMKALVVDVRQNPGGLLDSAVNIASLFIKTGEPVMQIEDKTGKKQVIEAQGGRKVDVPVTLLIDGGSASASEILAGALSESAAIQLVGEKSFGKGTVQTASDLTDGSNLKFTTAKWLTPEGNWIHEKGIKPTVSVDYPSYASLPYLDPEKAMKEGSLSDQVKAAEEMLKAVGYSPGKVEGLFDKKTKAAVIAFQKDHKLKETGVLKGETTFALMKELRQKIQKDDPQLLKAQKLMKKEIGSDSKE</sequence>
<dbReference type="SUPFAM" id="SSF52096">
    <property type="entry name" value="ClpP/crotonase"/>
    <property type="match status" value="1"/>
</dbReference>
<dbReference type="SUPFAM" id="SSF47090">
    <property type="entry name" value="PGBD-like"/>
    <property type="match status" value="1"/>
</dbReference>
<reference evidence="9 10" key="1">
    <citation type="submission" date="2020-12" db="EMBL/GenBank/DDBJ databases">
        <title>YIM B01967 draft genome.</title>
        <authorList>
            <person name="Yan X."/>
        </authorList>
    </citation>
    <scope>NUCLEOTIDE SEQUENCE [LARGE SCALE GENOMIC DNA]</scope>
    <source>
        <strain evidence="9 10">YIM B01967</strain>
    </source>
</reference>
<proteinExistence type="inferred from homology"/>
<comment type="caution">
    <text evidence="9">The sequence shown here is derived from an EMBL/GenBank/DDBJ whole genome shotgun (WGS) entry which is preliminary data.</text>
</comment>
<dbReference type="SUPFAM" id="SSF50156">
    <property type="entry name" value="PDZ domain-like"/>
    <property type="match status" value="1"/>
</dbReference>
<dbReference type="Pfam" id="PF01471">
    <property type="entry name" value="PG_binding_1"/>
    <property type="match status" value="1"/>
</dbReference>
<dbReference type="InterPro" id="IPR029045">
    <property type="entry name" value="ClpP/crotonase-like_dom_sf"/>
</dbReference>
<keyword evidence="10" id="KW-1185">Reference proteome</keyword>
<gene>
    <name evidence="9" type="ORF">JFL43_18615</name>
</gene>
<dbReference type="RefSeq" id="WP_200750190.1">
    <property type="nucleotide sequence ID" value="NZ_JAEOAH010000042.1"/>
</dbReference>
<dbReference type="InterPro" id="IPR036366">
    <property type="entry name" value="PGBDSf"/>
</dbReference>
<feature type="region of interest" description="Disordered" evidence="6">
    <location>
        <begin position="1"/>
        <end position="25"/>
    </location>
</feature>
<keyword evidence="7" id="KW-0812">Transmembrane</keyword>
<feature type="domain" description="PDZ" evidence="8">
    <location>
        <begin position="118"/>
        <end position="192"/>
    </location>
</feature>
<dbReference type="Proteomes" id="UP000618943">
    <property type="component" value="Unassembled WGS sequence"/>
</dbReference>
<evidence type="ECO:0000259" key="8">
    <source>
        <dbReference type="PROSITE" id="PS50106"/>
    </source>
</evidence>
<keyword evidence="3 5" id="KW-0378">Hydrolase</keyword>
<dbReference type="SMART" id="SM00228">
    <property type="entry name" value="PDZ"/>
    <property type="match status" value="1"/>
</dbReference>
<evidence type="ECO:0000313" key="9">
    <source>
        <dbReference type="EMBL" id="MBK3496837.1"/>
    </source>
</evidence>
<dbReference type="Pfam" id="PF22694">
    <property type="entry name" value="CtpB_N-like"/>
    <property type="match status" value="1"/>
</dbReference>
<evidence type="ECO:0000313" key="10">
    <source>
        <dbReference type="Proteomes" id="UP000618943"/>
    </source>
</evidence>
<dbReference type="InterPro" id="IPR036034">
    <property type="entry name" value="PDZ_sf"/>
</dbReference>
<dbReference type="InterPro" id="IPR001478">
    <property type="entry name" value="PDZ"/>
</dbReference>
<dbReference type="InterPro" id="IPR005151">
    <property type="entry name" value="Tail-specific_protease"/>
</dbReference>
<protein>
    <submittedName>
        <fullName evidence="9">S41 family peptidase</fullName>
    </submittedName>
</protein>
<comment type="similarity">
    <text evidence="1 5">Belongs to the peptidase S41A family.</text>
</comment>
<organism evidence="9 10">
    <name type="scientific">Viridibacillus soli</name>
    <dbReference type="NCBI Taxonomy" id="2798301"/>
    <lineage>
        <taxon>Bacteria</taxon>
        <taxon>Bacillati</taxon>
        <taxon>Bacillota</taxon>
        <taxon>Bacilli</taxon>
        <taxon>Bacillales</taxon>
        <taxon>Caryophanaceae</taxon>
        <taxon>Viridibacillus</taxon>
    </lineage>
</organism>
<keyword evidence="7" id="KW-1133">Transmembrane helix</keyword>
<dbReference type="Gene3D" id="3.90.226.10">
    <property type="entry name" value="2-enoyl-CoA Hydratase, Chain A, domain 1"/>
    <property type="match status" value="1"/>
</dbReference>
<dbReference type="CDD" id="cd07560">
    <property type="entry name" value="Peptidase_S41_CPP"/>
    <property type="match status" value="1"/>
</dbReference>